<gene>
    <name evidence="1" type="ORF">CLV74_1222</name>
</gene>
<name>A0A2T0WDH9_9RHOB</name>
<dbReference type="EMBL" id="PVTQ01000022">
    <property type="protein sequence ID" value="PRY84584.1"/>
    <property type="molecule type" value="Genomic_DNA"/>
</dbReference>
<dbReference type="AlphaFoldDB" id="A0A2T0WDH9"/>
<comment type="caution">
    <text evidence="1">The sequence shown here is derived from an EMBL/GenBank/DDBJ whole genome shotgun (WGS) entry which is preliminary data.</text>
</comment>
<accession>A0A2T0WDH9</accession>
<evidence type="ECO:0008006" key="3">
    <source>
        <dbReference type="Google" id="ProtNLM"/>
    </source>
</evidence>
<protein>
    <recommendedName>
        <fullName evidence="3">Transposase</fullName>
    </recommendedName>
</protein>
<reference evidence="1 2" key="1">
    <citation type="submission" date="2018-03" db="EMBL/GenBank/DDBJ databases">
        <title>Genomic Encyclopedia of Archaeal and Bacterial Type Strains, Phase II (KMG-II): from individual species to whole genera.</title>
        <authorList>
            <person name="Goeker M."/>
        </authorList>
    </citation>
    <scope>NUCLEOTIDE SEQUENCE [LARGE SCALE GENOMIC DNA]</scope>
    <source>
        <strain evidence="1 2">DSM 100212</strain>
    </source>
</reference>
<dbReference type="Proteomes" id="UP000238392">
    <property type="component" value="Unassembled WGS sequence"/>
</dbReference>
<evidence type="ECO:0000313" key="2">
    <source>
        <dbReference type="Proteomes" id="UP000238392"/>
    </source>
</evidence>
<sequence length="56" mass="6600">MGRFRSPGQAQRFLSVHDQTAALFRPKRHRLSARSYRHARADAFEIWAEYARELIA</sequence>
<proteinExistence type="predicted"/>
<evidence type="ECO:0000313" key="1">
    <source>
        <dbReference type="EMBL" id="PRY84584.1"/>
    </source>
</evidence>
<organism evidence="1 2">
    <name type="scientific">Donghicola tyrosinivorans</name>
    <dbReference type="NCBI Taxonomy" id="1652492"/>
    <lineage>
        <taxon>Bacteria</taxon>
        <taxon>Pseudomonadati</taxon>
        <taxon>Pseudomonadota</taxon>
        <taxon>Alphaproteobacteria</taxon>
        <taxon>Rhodobacterales</taxon>
        <taxon>Roseobacteraceae</taxon>
        <taxon>Donghicola</taxon>
    </lineage>
</organism>
<keyword evidence="2" id="KW-1185">Reference proteome</keyword>